<feature type="chain" id="PRO_5005790835" evidence="1">
    <location>
        <begin position="32"/>
        <end position="127"/>
    </location>
</feature>
<organism evidence="2 3">
    <name type="scientific">Nostoc piscinale CENA21</name>
    <dbReference type="NCBI Taxonomy" id="224013"/>
    <lineage>
        <taxon>Bacteria</taxon>
        <taxon>Bacillati</taxon>
        <taxon>Cyanobacteriota</taxon>
        <taxon>Cyanophyceae</taxon>
        <taxon>Nostocales</taxon>
        <taxon>Nostocaceae</taxon>
        <taxon>Nostoc</taxon>
    </lineage>
</organism>
<protein>
    <submittedName>
        <fullName evidence="2">Uncharacterized protein</fullName>
    </submittedName>
</protein>
<name>A0A0M3V6S1_9NOSO</name>
<dbReference type="STRING" id="224013.ACX27_28750"/>
<accession>A0A0M3V6S1</accession>
<dbReference type="EMBL" id="CP012036">
    <property type="protein sequence ID" value="ALF55927.1"/>
    <property type="molecule type" value="Genomic_DNA"/>
</dbReference>
<dbReference type="AlphaFoldDB" id="A0A0M3V6S1"/>
<reference evidence="3" key="1">
    <citation type="submission" date="2015-07" db="EMBL/GenBank/DDBJ databases">
        <title>Genome Of Nitrogen-Fixing Cyanobacterium Nostoc piscinale CENA21 From Solimoes/Amazon River Floodplain Sediments And Comparative Genomics To Uncover Biosynthetic Natural Products Potential.</title>
        <authorList>
            <person name="Leao T.F."/>
            <person name="Leao P.N."/>
            <person name="Guimaraes P.I."/>
            <person name="de Melo A.G.C."/>
            <person name="Ramos R.T.J."/>
            <person name="Silva A."/>
            <person name="Fiore M.F."/>
            <person name="Schneider M.P.C."/>
        </authorList>
    </citation>
    <scope>NUCLEOTIDE SEQUENCE [LARGE SCALE GENOMIC DNA]</scope>
    <source>
        <strain evidence="3">CENA21</strain>
    </source>
</reference>
<sequence>MSKKLVLNLLSSSAIFTSLMSTLAVIHPAHASVNLTQKLIHTNDGRTCITNPHGLKDFVCIRDSERDPKAPPAPTSMVVSSQPSDTNIAELNFTDEESDAAIRIFKCDCPYCINSLRQLRGTGNLVY</sequence>
<feature type="signal peptide" evidence="1">
    <location>
        <begin position="1"/>
        <end position="31"/>
    </location>
</feature>
<evidence type="ECO:0000313" key="3">
    <source>
        <dbReference type="Proteomes" id="UP000062645"/>
    </source>
</evidence>
<dbReference type="KEGG" id="npz:ACX27_28750"/>
<dbReference type="OrthoDB" id="513268at2"/>
<keyword evidence="1" id="KW-0732">Signal</keyword>
<evidence type="ECO:0000256" key="1">
    <source>
        <dbReference type="SAM" id="SignalP"/>
    </source>
</evidence>
<keyword evidence="3" id="KW-1185">Reference proteome</keyword>
<dbReference type="Proteomes" id="UP000062645">
    <property type="component" value="Chromosome"/>
</dbReference>
<dbReference type="RefSeq" id="WP_062297566.1">
    <property type="nucleotide sequence ID" value="NZ_CP012036.1"/>
</dbReference>
<evidence type="ECO:0000313" key="2">
    <source>
        <dbReference type="EMBL" id="ALF55927.1"/>
    </source>
</evidence>
<dbReference type="PATRIC" id="fig|224013.5.peg.6880"/>
<proteinExistence type="predicted"/>
<gene>
    <name evidence="2" type="ORF">ACX27_28750</name>
</gene>
<reference evidence="2 3" key="2">
    <citation type="journal article" date="2016" name="Genome Announc.">
        <title>Draft Genome Sequence of the N2-Fixing Cyanobacterium Nostoc piscinale CENA21, Isolated from the Brazilian Amazon Floodplain.</title>
        <authorList>
            <person name="Leao T."/>
            <person name="Guimaraes P.I."/>
            <person name="de Melo A.G."/>
            <person name="Ramos R.T."/>
            <person name="Leao P.N."/>
            <person name="Silva A."/>
            <person name="Fiore M.F."/>
            <person name="Schneider M.P."/>
        </authorList>
    </citation>
    <scope>NUCLEOTIDE SEQUENCE [LARGE SCALE GENOMIC DNA]</scope>
    <source>
        <strain evidence="2 3">CENA21</strain>
    </source>
</reference>